<dbReference type="RefSeq" id="WP_119516224.1">
    <property type="nucleotide sequence ID" value="NZ_NQYH01000006.1"/>
</dbReference>
<dbReference type="GO" id="GO:0004252">
    <property type="term" value="F:serine-type endopeptidase activity"/>
    <property type="evidence" value="ECO:0007669"/>
    <property type="project" value="InterPro"/>
</dbReference>
<dbReference type="InterPro" id="IPR001254">
    <property type="entry name" value="Trypsin_dom"/>
</dbReference>
<dbReference type="AlphaFoldDB" id="A0A3A1YRW4"/>
<keyword evidence="3 6" id="KW-0732">Signal</keyword>
<feature type="chain" id="PRO_5017101339" description="Serine protease" evidence="6">
    <location>
        <begin position="24"/>
        <end position="279"/>
    </location>
</feature>
<dbReference type="Proteomes" id="UP000266206">
    <property type="component" value="Unassembled WGS sequence"/>
</dbReference>
<dbReference type="Pfam" id="PF00089">
    <property type="entry name" value="Trypsin"/>
    <property type="match status" value="1"/>
</dbReference>
<dbReference type="OrthoDB" id="513782at2"/>
<dbReference type="GO" id="GO:0006508">
    <property type="term" value="P:proteolysis"/>
    <property type="evidence" value="ECO:0007669"/>
    <property type="project" value="UniProtKB-KW"/>
</dbReference>
<sequence length="279" mass="31038">MPYHALKPIVALVLLLAFSIALARSPVADARTDNRRALTSEAVKDYEKAVGQIRATGVDRTRHCTGTAVAPQFVLTVVHCLFNDLGEPYGRIDFFPGARANNGEPFGSFPVLRYYRPVQYELDRKTAGNLRYDLALVEVGLNRKGQRISEAAGVVPFRAADGTTPGVMTILGYPNDKELYGAYIQSDCRIRLFARILYRTECFATKGQSGSPVLVYDDDQQRYYVQGVLSGVTKSASFATRITPEREAILQAIVQGDYPREVPNDTREKWQQYYVGSVP</sequence>
<feature type="signal peptide" evidence="6">
    <location>
        <begin position="1"/>
        <end position="23"/>
    </location>
</feature>
<dbReference type="EC" id="3.4.21.-" evidence="6"/>
<protein>
    <recommendedName>
        <fullName evidence="6">Serine protease</fullName>
        <ecNumber evidence="6">3.4.21.-</ecNumber>
    </recommendedName>
</protein>
<evidence type="ECO:0000256" key="5">
    <source>
        <dbReference type="ARBA" id="ARBA00022825"/>
    </source>
</evidence>
<evidence type="ECO:0000259" key="7">
    <source>
        <dbReference type="Pfam" id="PF00089"/>
    </source>
</evidence>
<evidence type="ECO:0000256" key="3">
    <source>
        <dbReference type="ARBA" id="ARBA00022729"/>
    </source>
</evidence>
<evidence type="ECO:0000256" key="4">
    <source>
        <dbReference type="ARBA" id="ARBA00022801"/>
    </source>
</evidence>
<dbReference type="InterPro" id="IPR050966">
    <property type="entry name" value="Glutamyl_endopeptidase"/>
</dbReference>
<reference evidence="8 9" key="1">
    <citation type="submission" date="2017-08" db="EMBL/GenBank/DDBJ databases">
        <title>Pusillimonas indicus sp. nov., a member of the family Alcaligenaceae isolated from surface seawater.</title>
        <authorList>
            <person name="Li J."/>
        </authorList>
    </citation>
    <scope>NUCLEOTIDE SEQUENCE [LARGE SCALE GENOMIC DNA]</scope>
    <source>
        <strain evidence="8 9">L52-1-41</strain>
    </source>
</reference>
<dbReference type="EMBL" id="NQYH01000006">
    <property type="protein sequence ID" value="RIY40952.1"/>
    <property type="molecule type" value="Genomic_DNA"/>
</dbReference>
<comment type="similarity">
    <text evidence="1 6">Belongs to the peptidase S1B family.</text>
</comment>
<name>A0A3A1YRW4_9BURK</name>
<dbReference type="PANTHER" id="PTHR15462:SF8">
    <property type="entry name" value="SERINE PROTEASE"/>
    <property type="match status" value="1"/>
</dbReference>
<evidence type="ECO:0000256" key="1">
    <source>
        <dbReference type="ARBA" id="ARBA00008764"/>
    </source>
</evidence>
<dbReference type="PRINTS" id="PR00839">
    <property type="entry name" value="V8PROTEASE"/>
</dbReference>
<feature type="domain" description="Peptidase S1" evidence="7">
    <location>
        <begin position="61"/>
        <end position="236"/>
    </location>
</feature>
<accession>A0A3A1YRW4</accession>
<evidence type="ECO:0000313" key="8">
    <source>
        <dbReference type="EMBL" id="RIY40952.1"/>
    </source>
</evidence>
<evidence type="ECO:0000313" key="9">
    <source>
        <dbReference type="Proteomes" id="UP000266206"/>
    </source>
</evidence>
<dbReference type="InterPro" id="IPR008256">
    <property type="entry name" value="Peptidase_S1B"/>
</dbReference>
<keyword evidence="4 6" id="KW-0378">Hydrolase</keyword>
<dbReference type="InterPro" id="IPR009003">
    <property type="entry name" value="Peptidase_S1_PA"/>
</dbReference>
<dbReference type="InterPro" id="IPR043504">
    <property type="entry name" value="Peptidase_S1_PA_chymotrypsin"/>
</dbReference>
<keyword evidence="5 6" id="KW-0720">Serine protease</keyword>
<gene>
    <name evidence="8" type="ORF">CJP73_09180</name>
</gene>
<keyword evidence="2 6" id="KW-0645">Protease</keyword>
<comment type="caution">
    <text evidence="8">The sequence shown here is derived from an EMBL/GenBank/DDBJ whole genome shotgun (WGS) entry which is preliminary data.</text>
</comment>
<organism evidence="8 9">
    <name type="scientific">Neopusillimonas maritima</name>
    <dbReference type="NCBI Taxonomy" id="2026239"/>
    <lineage>
        <taxon>Bacteria</taxon>
        <taxon>Pseudomonadati</taxon>
        <taxon>Pseudomonadota</taxon>
        <taxon>Betaproteobacteria</taxon>
        <taxon>Burkholderiales</taxon>
        <taxon>Alcaligenaceae</taxon>
        <taxon>Neopusillimonas</taxon>
    </lineage>
</organism>
<dbReference type="SUPFAM" id="SSF50494">
    <property type="entry name" value="Trypsin-like serine proteases"/>
    <property type="match status" value="1"/>
</dbReference>
<proteinExistence type="inferred from homology"/>
<evidence type="ECO:0000256" key="6">
    <source>
        <dbReference type="RuleBase" id="RU004296"/>
    </source>
</evidence>
<dbReference type="Gene3D" id="2.40.10.10">
    <property type="entry name" value="Trypsin-like serine proteases"/>
    <property type="match status" value="2"/>
</dbReference>
<dbReference type="PANTHER" id="PTHR15462">
    <property type="entry name" value="SERINE PROTEASE"/>
    <property type="match status" value="1"/>
</dbReference>
<evidence type="ECO:0000256" key="2">
    <source>
        <dbReference type="ARBA" id="ARBA00022670"/>
    </source>
</evidence>